<evidence type="ECO:0000259" key="2">
    <source>
        <dbReference type="PROSITE" id="PS50020"/>
    </source>
</evidence>
<feature type="compositionally biased region" description="Pro residues" evidence="1">
    <location>
        <begin position="95"/>
        <end position="104"/>
    </location>
</feature>
<dbReference type="AlphaFoldDB" id="A0A9W7AHX0"/>
<proteinExistence type="predicted"/>
<name>A0A9W7AHX0_9STRA</name>
<feature type="region of interest" description="Disordered" evidence="1">
    <location>
        <begin position="89"/>
        <end position="109"/>
    </location>
</feature>
<sequence length="392" mass="42922">MGVEANEVIGFQCAFWSLLESAIANPSASEVGVVFEQLPSSAVEALANDFKSLQGQSRLMDHLPELGRVKLSATPLTSPVGAVLLITSEKENPLTKPPPPPPSPLSESQSVSSLKSFVSRIVVRGACPYTDSTSIAATSIPGVTPGPVGYRYSSESNAAAVLKVFWENCLELYSTPESSLSTILLSLPSVAPWEDGPPGHARFAAIAELISRYLCFFKADSTFGLVHFHPRYDRDMIHPVNAPSYGNLPPLDWINPMIEHLGGDEVLAPEELELANYQRRSPHTMINILRASQLDAATGGKSIVKMKMGEDEVEASGINTYVRNARKMRDIGASELAGALSMEIAGKGREQHHEHQQQVAAEETTVQWTRYYSEEHSRHYLHNEKTGETRWE</sequence>
<dbReference type="InterPro" id="IPR001202">
    <property type="entry name" value="WW_dom"/>
</dbReference>
<evidence type="ECO:0000256" key="1">
    <source>
        <dbReference type="SAM" id="MobiDB-lite"/>
    </source>
</evidence>
<dbReference type="OrthoDB" id="204618at2759"/>
<dbReference type="PROSITE" id="PS50020">
    <property type="entry name" value="WW_DOMAIN_2"/>
    <property type="match status" value="1"/>
</dbReference>
<keyword evidence="4" id="KW-1185">Reference proteome</keyword>
<feature type="domain" description="WW" evidence="2">
    <location>
        <begin position="368"/>
        <end position="392"/>
    </location>
</feature>
<reference evidence="3" key="1">
    <citation type="submission" date="2022-07" db="EMBL/GenBank/DDBJ databases">
        <title>Genome analysis of Parmales, a sister group of diatoms, reveals the evolutionary specialization of diatoms from phago-mixotrophs to photoautotrophs.</title>
        <authorList>
            <person name="Ban H."/>
            <person name="Sato S."/>
            <person name="Yoshikawa S."/>
            <person name="Kazumasa Y."/>
            <person name="Nakamura Y."/>
            <person name="Ichinomiya M."/>
            <person name="Saitoh K."/>
            <person name="Sato N."/>
            <person name="Blanc-Mathieu R."/>
            <person name="Endo H."/>
            <person name="Kuwata A."/>
            <person name="Ogata H."/>
        </authorList>
    </citation>
    <scope>NUCLEOTIDE SEQUENCE</scope>
</reference>
<organism evidence="3 4">
    <name type="scientific">Triparma retinervis</name>
    <dbReference type="NCBI Taxonomy" id="2557542"/>
    <lineage>
        <taxon>Eukaryota</taxon>
        <taxon>Sar</taxon>
        <taxon>Stramenopiles</taxon>
        <taxon>Ochrophyta</taxon>
        <taxon>Bolidophyceae</taxon>
        <taxon>Parmales</taxon>
        <taxon>Triparmaceae</taxon>
        <taxon>Triparma</taxon>
    </lineage>
</organism>
<dbReference type="CDD" id="cd00201">
    <property type="entry name" value="WW"/>
    <property type="match status" value="1"/>
</dbReference>
<accession>A0A9W7AHX0</accession>
<dbReference type="EMBL" id="BRXZ01001337">
    <property type="protein sequence ID" value="GMH68649.1"/>
    <property type="molecule type" value="Genomic_DNA"/>
</dbReference>
<evidence type="ECO:0000313" key="4">
    <source>
        <dbReference type="Proteomes" id="UP001165082"/>
    </source>
</evidence>
<gene>
    <name evidence="3" type="ORF">TrRE_jg10010</name>
</gene>
<comment type="caution">
    <text evidence="3">The sequence shown here is derived from an EMBL/GenBank/DDBJ whole genome shotgun (WGS) entry which is preliminary data.</text>
</comment>
<dbReference type="Proteomes" id="UP001165082">
    <property type="component" value="Unassembled WGS sequence"/>
</dbReference>
<evidence type="ECO:0000313" key="3">
    <source>
        <dbReference type="EMBL" id="GMH68649.1"/>
    </source>
</evidence>
<protein>
    <recommendedName>
        <fullName evidence="2">WW domain-containing protein</fullName>
    </recommendedName>
</protein>